<comment type="caution">
    <text evidence="3">The sequence shown here is derived from an EMBL/GenBank/DDBJ whole genome shotgun (WGS) entry which is preliminary data.</text>
</comment>
<name>A0A1G2CJS0_9BACT</name>
<dbReference type="Gene3D" id="3.90.550.10">
    <property type="entry name" value="Spore Coat Polysaccharide Biosynthesis Protein SpsA, Chain A"/>
    <property type="match status" value="1"/>
</dbReference>
<keyword evidence="1" id="KW-0472">Membrane</keyword>
<dbReference type="SUPFAM" id="SSF53448">
    <property type="entry name" value="Nucleotide-diphospho-sugar transferases"/>
    <property type="match status" value="1"/>
</dbReference>
<dbReference type="InterPro" id="IPR001173">
    <property type="entry name" value="Glyco_trans_2-like"/>
</dbReference>
<evidence type="ECO:0000259" key="2">
    <source>
        <dbReference type="Pfam" id="PF00535"/>
    </source>
</evidence>
<dbReference type="PANTHER" id="PTHR43685:SF2">
    <property type="entry name" value="GLYCOSYLTRANSFERASE 2-LIKE DOMAIN-CONTAINING PROTEIN"/>
    <property type="match status" value="1"/>
</dbReference>
<keyword evidence="1" id="KW-0812">Transmembrane</keyword>
<dbReference type="InterPro" id="IPR050834">
    <property type="entry name" value="Glycosyltransf_2"/>
</dbReference>
<evidence type="ECO:0000256" key="1">
    <source>
        <dbReference type="SAM" id="Phobius"/>
    </source>
</evidence>
<protein>
    <recommendedName>
        <fullName evidence="2">Glycosyltransferase 2-like domain-containing protein</fullName>
    </recommendedName>
</protein>
<evidence type="ECO:0000313" key="4">
    <source>
        <dbReference type="Proteomes" id="UP000178348"/>
    </source>
</evidence>
<dbReference type="InterPro" id="IPR029044">
    <property type="entry name" value="Nucleotide-diphossugar_trans"/>
</dbReference>
<organism evidence="3 4">
    <name type="scientific">Candidatus Liptonbacteria bacterium RIFCSPLOWO2_01_FULL_53_13</name>
    <dbReference type="NCBI Taxonomy" id="1798651"/>
    <lineage>
        <taxon>Bacteria</taxon>
        <taxon>Candidatus Liptoniibacteriota</taxon>
    </lineage>
</organism>
<proteinExistence type="predicted"/>
<feature type="transmembrane region" description="Helical" evidence="1">
    <location>
        <begin position="290"/>
        <end position="311"/>
    </location>
</feature>
<dbReference type="AlphaFoldDB" id="A0A1G2CJS0"/>
<accession>A0A1G2CJS0</accession>
<dbReference type="CDD" id="cd00761">
    <property type="entry name" value="Glyco_tranf_GTA_type"/>
    <property type="match status" value="1"/>
</dbReference>
<keyword evidence="1" id="KW-1133">Transmembrane helix</keyword>
<sequence length="332" mass="38172">MGKPLVSVIIPAYNAEKLILETIESVRKQSYAPIEIIVVNDGSKDGTEAVLAPLFRERRIRYITQENQGQAAARKNGFSVSKGTYISFLDADDLIAPEKIAVQVAHMEQHQKCGVCYSDIYHFWHHQPNVMLKKKLDYPSGSIFDKLILNNVIQVMTALIRRDVLERYGMPGAGFRRSDDWYLWLNLAYHGVQFCFLNRVLAFQRRQQEGTLSDQPTYFKETAETNLRVYNDYSKILSEEEKKKYNFDALVNFWRYRRAIGYVILGDKANAKMALAQFQATSGKDTLKKLFLATFIAIIPTKIFGKLILLVRESKKRNSFRVVKNPEVTLPV</sequence>
<feature type="domain" description="Glycosyltransferase 2-like" evidence="2">
    <location>
        <begin position="7"/>
        <end position="168"/>
    </location>
</feature>
<dbReference type="Proteomes" id="UP000178348">
    <property type="component" value="Unassembled WGS sequence"/>
</dbReference>
<evidence type="ECO:0000313" key="3">
    <source>
        <dbReference type="EMBL" id="OGZ01625.1"/>
    </source>
</evidence>
<reference evidence="3 4" key="1">
    <citation type="journal article" date="2016" name="Nat. Commun.">
        <title>Thousands of microbial genomes shed light on interconnected biogeochemical processes in an aquifer system.</title>
        <authorList>
            <person name="Anantharaman K."/>
            <person name="Brown C.T."/>
            <person name="Hug L.A."/>
            <person name="Sharon I."/>
            <person name="Castelle C.J."/>
            <person name="Probst A.J."/>
            <person name="Thomas B.C."/>
            <person name="Singh A."/>
            <person name="Wilkins M.J."/>
            <person name="Karaoz U."/>
            <person name="Brodie E.L."/>
            <person name="Williams K.H."/>
            <person name="Hubbard S.S."/>
            <person name="Banfield J.F."/>
        </authorList>
    </citation>
    <scope>NUCLEOTIDE SEQUENCE [LARGE SCALE GENOMIC DNA]</scope>
</reference>
<dbReference type="Pfam" id="PF00535">
    <property type="entry name" value="Glycos_transf_2"/>
    <property type="match status" value="1"/>
</dbReference>
<dbReference type="PANTHER" id="PTHR43685">
    <property type="entry name" value="GLYCOSYLTRANSFERASE"/>
    <property type="match status" value="1"/>
</dbReference>
<dbReference type="EMBL" id="MHLB01000034">
    <property type="protein sequence ID" value="OGZ01625.1"/>
    <property type="molecule type" value="Genomic_DNA"/>
</dbReference>
<gene>
    <name evidence="3" type="ORF">A2946_02010</name>
</gene>